<proteinExistence type="predicted"/>
<dbReference type="Proteomes" id="UP000799118">
    <property type="component" value="Unassembled WGS sequence"/>
</dbReference>
<evidence type="ECO:0000313" key="3">
    <source>
        <dbReference type="Proteomes" id="UP000799118"/>
    </source>
</evidence>
<evidence type="ECO:0000256" key="1">
    <source>
        <dbReference type="SAM" id="MobiDB-lite"/>
    </source>
</evidence>
<accession>A0A6A4GED7</accession>
<dbReference type="AlphaFoldDB" id="A0A6A4GED7"/>
<name>A0A6A4GED7_9AGAR</name>
<sequence length="125" mass="15229">MRSANRYKDMPNTKTLHLNSRSRLVSRERKKKLPRTTEPKTAPQIIHYVFALSLPIPYSLVRLRYPRSQLVPTRMNRFRFRFRRLWFNRNLFLQYIRYINPRYSDRTNAKENFIRVEAGRAAQAK</sequence>
<organism evidence="2 3">
    <name type="scientific">Gymnopus androsaceus JB14</name>
    <dbReference type="NCBI Taxonomy" id="1447944"/>
    <lineage>
        <taxon>Eukaryota</taxon>
        <taxon>Fungi</taxon>
        <taxon>Dikarya</taxon>
        <taxon>Basidiomycota</taxon>
        <taxon>Agaricomycotina</taxon>
        <taxon>Agaricomycetes</taxon>
        <taxon>Agaricomycetidae</taxon>
        <taxon>Agaricales</taxon>
        <taxon>Marasmiineae</taxon>
        <taxon>Omphalotaceae</taxon>
        <taxon>Gymnopus</taxon>
    </lineage>
</organism>
<protein>
    <submittedName>
        <fullName evidence="2">Uncharacterized protein</fullName>
    </submittedName>
</protein>
<gene>
    <name evidence="2" type="ORF">BT96DRAFT_709085</name>
</gene>
<keyword evidence="3" id="KW-1185">Reference proteome</keyword>
<evidence type="ECO:0000313" key="2">
    <source>
        <dbReference type="EMBL" id="KAE9383892.1"/>
    </source>
</evidence>
<feature type="region of interest" description="Disordered" evidence="1">
    <location>
        <begin position="18"/>
        <end position="39"/>
    </location>
</feature>
<dbReference type="EMBL" id="ML770295">
    <property type="protein sequence ID" value="KAE9383892.1"/>
    <property type="molecule type" value="Genomic_DNA"/>
</dbReference>
<reference evidence="2" key="1">
    <citation type="journal article" date="2019" name="Environ. Microbiol.">
        <title>Fungal ecological strategies reflected in gene transcription - a case study of two litter decomposers.</title>
        <authorList>
            <person name="Barbi F."/>
            <person name="Kohler A."/>
            <person name="Barry K."/>
            <person name="Baskaran P."/>
            <person name="Daum C."/>
            <person name="Fauchery L."/>
            <person name="Ihrmark K."/>
            <person name="Kuo A."/>
            <person name="LaButti K."/>
            <person name="Lipzen A."/>
            <person name="Morin E."/>
            <person name="Grigoriev I.V."/>
            <person name="Henrissat B."/>
            <person name="Lindahl B."/>
            <person name="Martin F."/>
        </authorList>
    </citation>
    <scope>NUCLEOTIDE SEQUENCE</scope>
    <source>
        <strain evidence="2">JB14</strain>
    </source>
</reference>